<proteinExistence type="predicted"/>
<dbReference type="AlphaFoldDB" id="A0A2P2Q9C9"/>
<sequence>MLHFPYLSRQPTKPFCLHLGCLHYLLNLQRISHNNCWLMGSSIMVICCLID</sequence>
<dbReference type="EMBL" id="GGEC01083050">
    <property type="protein sequence ID" value="MBX63534.1"/>
    <property type="molecule type" value="Transcribed_RNA"/>
</dbReference>
<protein>
    <submittedName>
        <fullName evidence="1">Uncharacterized protein</fullName>
    </submittedName>
</protein>
<organism evidence="1">
    <name type="scientific">Rhizophora mucronata</name>
    <name type="common">Asiatic mangrove</name>
    <dbReference type="NCBI Taxonomy" id="61149"/>
    <lineage>
        <taxon>Eukaryota</taxon>
        <taxon>Viridiplantae</taxon>
        <taxon>Streptophyta</taxon>
        <taxon>Embryophyta</taxon>
        <taxon>Tracheophyta</taxon>
        <taxon>Spermatophyta</taxon>
        <taxon>Magnoliopsida</taxon>
        <taxon>eudicotyledons</taxon>
        <taxon>Gunneridae</taxon>
        <taxon>Pentapetalae</taxon>
        <taxon>rosids</taxon>
        <taxon>fabids</taxon>
        <taxon>Malpighiales</taxon>
        <taxon>Rhizophoraceae</taxon>
        <taxon>Rhizophora</taxon>
    </lineage>
</organism>
<name>A0A2P2Q9C9_RHIMU</name>
<evidence type="ECO:0000313" key="1">
    <source>
        <dbReference type="EMBL" id="MBX63534.1"/>
    </source>
</evidence>
<reference evidence="1" key="1">
    <citation type="submission" date="2018-02" db="EMBL/GenBank/DDBJ databases">
        <title>Rhizophora mucronata_Transcriptome.</title>
        <authorList>
            <person name="Meera S.P."/>
            <person name="Sreeshan A."/>
            <person name="Augustine A."/>
        </authorList>
    </citation>
    <scope>NUCLEOTIDE SEQUENCE</scope>
    <source>
        <tissue evidence="1">Leaf</tissue>
    </source>
</reference>
<accession>A0A2P2Q9C9</accession>